<dbReference type="InParanoid" id="F2DGJ5"/>
<reference evidence="1" key="1">
    <citation type="journal article" date="2011" name="Plant Physiol.">
        <title>Comprehensive sequence analysis of 24,783 barley full-length cDNAs derived from 12 clone libraries.</title>
        <authorList>
            <person name="Matsumoto T."/>
            <person name="Tanaka T."/>
            <person name="Sakai H."/>
            <person name="Amano N."/>
            <person name="Kanamori H."/>
            <person name="Kurita K."/>
            <person name="Kikuta A."/>
            <person name="Kamiya K."/>
            <person name="Yamamoto M."/>
            <person name="Ikawa H."/>
            <person name="Fujii N."/>
            <person name="Hori K."/>
            <person name="Itoh T."/>
            <person name="Sato K."/>
        </authorList>
    </citation>
    <scope>NUCLEOTIDE SEQUENCE</scope>
    <source>
        <tissue evidence="1">Shoot and root</tissue>
    </source>
</reference>
<dbReference type="EMBL" id="AK369722">
    <property type="protein sequence ID" value="BAK00923.1"/>
    <property type="molecule type" value="mRNA"/>
</dbReference>
<evidence type="ECO:0000313" key="1">
    <source>
        <dbReference type="EMBL" id="BAJ94216.1"/>
    </source>
</evidence>
<proteinExistence type="evidence at transcript level"/>
<organism evidence="1">
    <name type="scientific">Hordeum vulgare subsp. vulgare</name>
    <name type="common">Domesticated barley</name>
    <dbReference type="NCBI Taxonomy" id="112509"/>
    <lineage>
        <taxon>Eukaryota</taxon>
        <taxon>Viridiplantae</taxon>
        <taxon>Streptophyta</taxon>
        <taxon>Embryophyta</taxon>
        <taxon>Tracheophyta</taxon>
        <taxon>Spermatophyta</taxon>
        <taxon>Magnoliopsida</taxon>
        <taxon>Liliopsida</taxon>
        <taxon>Poales</taxon>
        <taxon>Poaceae</taxon>
        <taxon>BOP clade</taxon>
        <taxon>Pooideae</taxon>
        <taxon>Triticodae</taxon>
        <taxon>Triticeae</taxon>
        <taxon>Hordeinae</taxon>
        <taxon>Hordeum</taxon>
    </lineage>
</organism>
<dbReference type="EMBL" id="AK363012">
    <property type="protein sequence ID" value="BAJ94216.1"/>
    <property type="molecule type" value="mRNA"/>
</dbReference>
<dbReference type="ExpressionAtlas" id="F2DGJ5">
    <property type="expression patterns" value="baseline"/>
</dbReference>
<name>F2DGJ5_HORVV</name>
<accession>F2DGJ5</accession>
<sequence>MHAHMRFYAVHLLSGSYSPSTPILFSLLATHDPLHTIFDFYLLTRGLYLLHSA</sequence>
<protein>
    <submittedName>
        <fullName evidence="1">Predicted protein</fullName>
    </submittedName>
</protein>
<dbReference type="AlphaFoldDB" id="F2DGJ5"/>